<feature type="domain" description="Malonyl-CoA:ACP transacylase (MAT)" evidence="2">
    <location>
        <begin position="327"/>
        <end position="643"/>
    </location>
</feature>
<dbReference type="SUPFAM" id="SSF52151">
    <property type="entry name" value="FabD/lysophospholipase-like"/>
    <property type="match status" value="1"/>
</dbReference>
<dbReference type="GO" id="GO:0016740">
    <property type="term" value="F:transferase activity"/>
    <property type="evidence" value="ECO:0007669"/>
    <property type="project" value="InterPro"/>
</dbReference>
<feature type="signal peptide" evidence="1">
    <location>
        <begin position="1"/>
        <end position="22"/>
    </location>
</feature>
<protein>
    <submittedName>
        <fullName evidence="3">Omega-3 polyunsaturated fatty acid synthase PfaB</fullName>
    </submittedName>
</protein>
<dbReference type="SMART" id="SM00827">
    <property type="entry name" value="PKS_AT"/>
    <property type="match status" value="1"/>
</dbReference>
<gene>
    <name evidence="3" type="primary">pfaB</name>
</gene>
<dbReference type="InterPro" id="IPR001227">
    <property type="entry name" value="Ac_transferase_dom_sf"/>
</dbReference>
<dbReference type="InterPro" id="IPR052568">
    <property type="entry name" value="PKS-FAS_Synthase"/>
</dbReference>
<dbReference type="InterPro" id="IPR016035">
    <property type="entry name" value="Acyl_Trfase/lysoPLipase"/>
</dbReference>
<sequence>MADTSNKAMPLRIALLAQAADAAGLSADILASLPAIQYIAVNDDFNAALQTAIQAVNQGQLVQLTLQCKPNEPQQRLLMLSGLAAAKNKTHPHAYLAGFAEGSVNSVEIALTQSRRQKSDLSHQQTSETLAADQQFLAFFNMVDDIARRTLHAAASAAGNKNHYWFTEPHKARVASLTFNANSDSESSLVLTQATGLQKAQSLLNASRLFFVLSGQNETALSVQLEQLKQRLADFPNDLAPNDKAALIALMAKNLTQFQTDVSSSATSSILLPTIVLQGASITAVLQEISAISNALPKVMAEKSHYKTPAGSCFSPAPNSKGGVTFVYPGVGTVYPGMFREFHQYFPTLFAQLEREGNLKEMLQAEKTYGENPAEMTLGELAIAGVGSSYLLTQLLCEEFAVKPDFALGYSKGEASMWASLGVWKNPHALIELTQTSPIFTTAISGKLTAVREAWHLTDAEKITWNSFVVRCESAAIEALLPEFPRAYLAIIQGDTCVLAGCESTCRALLKKLGKRGIAANRVTAMHTTPALSQHSQVTEFYTQPLCDQLPTNIKFISAAGLLPQNKNVPVSIDSQSIANSIADTFCTTLDFTALIHTAREQGARLFVEVGADRQTSTLIDKINRTDNVTTESCTVAANAKGGEDIVTLLKCIAQLITHQIPLSLSPLLQGLEEQVNTLKLHSASSANTTPNTTQGEPV</sequence>
<evidence type="ECO:0000259" key="2">
    <source>
        <dbReference type="SMART" id="SM00827"/>
    </source>
</evidence>
<dbReference type="PANTHER" id="PTHR43074:SF1">
    <property type="entry name" value="BETA-KETOACYL SYNTHASE FAMILY PROTEIN-RELATED"/>
    <property type="match status" value="1"/>
</dbReference>
<dbReference type="PANTHER" id="PTHR43074">
    <property type="entry name" value="OMEGA-3 POLYUNSATURATED FATTY ACID SYNTHASE PFAB-RELATED"/>
    <property type="match status" value="1"/>
</dbReference>
<dbReference type="Gene3D" id="3.30.70.3290">
    <property type="match status" value="1"/>
</dbReference>
<keyword evidence="1" id="KW-0732">Signal</keyword>
<feature type="chain" id="PRO_5003263696" evidence="1">
    <location>
        <begin position="23"/>
        <end position="699"/>
    </location>
</feature>
<evidence type="ECO:0000313" key="3">
    <source>
        <dbReference type="EMBL" id="CCA30307.1"/>
    </source>
</evidence>
<accession>F0X3C4</accession>
<proteinExistence type="predicted"/>
<dbReference type="InterPro" id="IPR014181">
    <property type="entry name" value="Omega3_polyunsat_FA_synth-like"/>
</dbReference>
<dbReference type="InterPro" id="IPR014043">
    <property type="entry name" value="Acyl_transferase_dom"/>
</dbReference>
<evidence type="ECO:0000256" key="1">
    <source>
        <dbReference type="SAM" id="SignalP"/>
    </source>
</evidence>
<reference evidence="3" key="1">
    <citation type="submission" date="2011-03" db="EMBL/GenBank/DDBJ databases">
        <title>Biosynthesis of polyunsaturated fatty acids by polyketide synthases in Gammaproteobacteria.</title>
        <authorList>
            <person name="Zhang J."/>
            <person name="Burgess J."/>
        </authorList>
    </citation>
    <scope>NUCLEOTIDE SEQUENCE</scope>
    <source>
        <strain evidence="3">MA665</strain>
    </source>
</reference>
<organism evidence="3">
    <name type="scientific">Photobacterium sp. MA665</name>
    <dbReference type="NCBI Taxonomy" id="934229"/>
    <lineage>
        <taxon>Bacteria</taxon>
        <taxon>Pseudomonadati</taxon>
        <taxon>Pseudomonadota</taxon>
        <taxon>Gammaproteobacteria</taxon>
        <taxon>Vibrionales</taxon>
        <taxon>Vibrionaceae</taxon>
        <taxon>Photobacterium</taxon>
    </lineage>
</organism>
<name>F0X3C4_9GAMM</name>
<dbReference type="Gene3D" id="3.40.366.10">
    <property type="entry name" value="Malonyl-Coenzyme A Acyl Carrier Protein, domain 2"/>
    <property type="match status" value="1"/>
</dbReference>
<dbReference type="AlphaFoldDB" id="F0X3C4"/>
<dbReference type="NCBIfam" id="TIGR02816">
    <property type="entry name" value="pfaB_fam"/>
    <property type="match status" value="1"/>
</dbReference>
<reference evidence="3" key="2">
    <citation type="submission" date="2011-03" db="EMBL/GenBank/DDBJ databases">
        <title>The diversity and biotechnological application of marine microbes producing omega-3 fatty acids.</title>
        <authorList>
            <person name="Zhang J."/>
        </authorList>
    </citation>
    <scope>NUCLEOTIDE SEQUENCE</scope>
    <source>
        <strain evidence="3">MA665</strain>
    </source>
</reference>
<dbReference type="EMBL" id="FR837667">
    <property type="protein sequence ID" value="CCA30307.1"/>
    <property type="molecule type" value="Genomic_DNA"/>
</dbReference>
<dbReference type="Gene3D" id="3.30.70.250">
    <property type="entry name" value="Malonyl-CoA ACP transacylase, ACP-binding"/>
    <property type="match status" value="1"/>
</dbReference>